<protein>
    <recommendedName>
        <fullName evidence="3">Immunity protein 74 of polymorphic toxin system</fullName>
    </recommendedName>
</protein>
<dbReference type="EMBL" id="CABVJG010000023">
    <property type="protein sequence ID" value="VVQ24356.1"/>
    <property type="molecule type" value="Genomic_DNA"/>
</dbReference>
<proteinExistence type="predicted"/>
<dbReference type="RefSeq" id="WP_110720914.1">
    <property type="nucleotide sequence ID" value="NZ_CABVJG010000023.1"/>
</dbReference>
<sequence length="81" mass="9365">MILEISRGYLKIQVANKVATIQGEMFFPGGDKLGFVLYRNSLKHWDSPHENQVLTEEEVQMVIDEIEAEFSRKGHMLDVEK</sequence>
<organism evidence="1 2">
    <name type="scientific">Pseudomonas fluorescens</name>
    <dbReference type="NCBI Taxonomy" id="294"/>
    <lineage>
        <taxon>Bacteria</taxon>
        <taxon>Pseudomonadati</taxon>
        <taxon>Pseudomonadota</taxon>
        <taxon>Gammaproteobacteria</taxon>
        <taxon>Pseudomonadales</taxon>
        <taxon>Pseudomonadaceae</taxon>
        <taxon>Pseudomonas</taxon>
    </lineage>
</organism>
<accession>A0A5E7VNX5</accession>
<reference evidence="1 2" key="1">
    <citation type="submission" date="2019-09" db="EMBL/GenBank/DDBJ databases">
        <authorList>
            <person name="Chandra G."/>
            <person name="Truman W A."/>
        </authorList>
    </citation>
    <scope>NUCLEOTIDE SEQUENCE [LARGE SCALE GENOMIC DNA]</scope>
    <source>
        <strain evidence="1">PS925</strain>
    </source>
</reference>
<evidence type="ECO:0008006" key="3">
    <source>
        <dbReference type="Google" id="ProtNLM"/>
    </source>
</evidence>
<gene>
    <name evidence="1" type="ORF">PS925_05500</name>
</gene>
<evidence type="ECO:0000313" key="1">
    <source>
        <dbReference type="EMBL" id="VVQ24356.1"/>
    </source>
</evidence>
<dbReference type="AlphaFoldDB" id="A0A5E7VNX5"/>
<dbReference type="Pfam" id="PF15603">
    <property type="entry name" value="Imm74"/>
    <property type="match status" value="1"/>
</dbReference>
<dbReference type="Proteomes" id="UP000412311">
    <property type="component" value="Unassembled WGS sequence"/>
</dbReference>
<name>A0A5E7VNX5_PSEFL</name>
<dbReference type="InterPro" id="IPR028148">
    <property type="entry name" value="Imm74"/>
</dbReference>
<evidence type="ECO:0000313" key="2">
    <source>
        <dbReference type="Proteomes" id="UP000412311"/>
    </source>
</evidence>